<gene>
    <name evidence="1" type="ORF">ANHYDRO_01299</name>
</gene>
<protein>
    <submittedName>
        <fullName evidence="1">Uncharacterized protein</fullName>
    </submittedName>
</protein>
<dbReference type="AlphaFoldDB" id="B6W9P4"/>
<dbReference type="RefSeq" id="WP_004814439.1">
    <property type="nucleotide sequence ID" value="NZ_ABXA01000034.1"/>
</dbReference>
<dbReference type="STRING" id="561177.ANHYDRO_01299"/>
<evidence type="ECO:0000313" key="2">
    <source>
        <dbReference type="Proteomes" id="UP000005451"/>
    </source>
</evidence>
<name>B6W9P4_9FIRM</name>
<proteinExistence type="predicted"/>
<reference evidence="1 2" key="1">
    <citation type="submission" date="2008-09" db="EMBL/GenBank/DDBJ databases">
        <authorList>
            <person name="Fulton L."/>
            <person name="Clifton S."/>
            <person name="Fulton B."/>
            <person name="Xu J."/>
            <person name="Minx P."/>
            <person name="Pepin K.H."/>
            <person name="Johnson M."/>
            <person name="Thiruvilangam P."/>
            <person name="Bhonagiri V."/>
            <person name="Nash W.E."/>
            <person name="Mardis E.R."/>
            <person name="Wilson R.K."/>
        </authorList>
    </citation>
    <scope>NUCLEOTIDE SEQUENCE [LARGE SCALE GENOMIC DNA]</scope>
    <source>
        <strain evidence="1 2">DSM 7454</strain>
    </source>
</reference>
<sequence>MKLLEKKDLYLINGGDKDDYDFGYKIGYAAKKAWNWTSAKVKGEIDYFRG</sequence>
<dbReference type="Proteomes" id="UP000005451">
    <property type="component" value="Unassembled WGS sequence"/>
</dbReference>
<comment type="caution">
    <text evidence="1">The sequence shown here is derived from an EMBL/GenBank/DDBJ whole genome shotgun (WGS) entry which is preliminary data.</text>
</comment>
<evidence type="ECO:0000313" key="1">
    <source>
        <dbReference type="EMBL" id="EEB35863.1"/>
    </source>
</evidence>
<organism evidence="1 2">
    <name type="scientific">Anaerococcus hydrogenalis DSM 7454</name>
    <dbReference type="NCBI Taxonomy" id="561177"/>
    <lineage>
        <taxon>Bacteria</taxon>
        <taxon>Bacillati</taxon>
        <taxon>Bacillota</taxon>
        <taxon>Tissierellia</taxon>
        <taxon>Tissierellales</taxon>
        <taxon>Peptoniphilaceae</taxon>
        <taxon>Anaerococcus</taxon>
    </lineage>
</organism>
<dbReference type="EMBL" id="ABXA01000034">
    <property type="protein sequence ID" value="EEB35863.1"/>
    <property type="molecule type" value="Genomic_DNA"/>
</dbReference>
<accession>B6W9P4</accession>
<reference evidence="1 2" key="2">
    <citation type="submission" date="2008-10" db="EMBL/GenBank/DDBJ databases">
        <title>Draft genome sequence of Anaerococcus hydrogenalis (DSM 7454).</title>
        <authorList>
            <person name="Sudarsanam P."/>
            <person name="Ley R."/>
            <person name="Guruge J."/>
            <person name="Turnbaugh P.J."/>
            <person name="Mahowald M."/>
            <person name="Liep D."/>
            <person name="Gordon J."/>
        </authorList>
    </citation>
    <scope>NUCLEOTIDE SEQUENCE [LARGE SCALE GENOMIC DNA]</scope>
    <source>
        <strain evidence="1 2">DSM 7454</strain>
    </source>
</reference>